<evidence type="ECO:0000256" key="6">
    <source>
        <dbReference type="ARBA" id="ARBA00023065"/>
    </source>
</evidence>
<keyword evidence="8 9" id="KW-0472">Membrane</keyword>
<evidence type="ECO:0000313" key="10">
    <source>
        <dbReference type="EMBL" id="KDR15702.1"/>
    </source>
</evidence>
<evidence type="ECO:0000256" key="9">
    <source>
        <dbReference type="RuleBase" id="RU368017"/>
    </source>
</evidence>
<dbReference type="SUPFAM" id="SSF161060">
    <property type="entry name" value="ATP synthase B chain-like"/>
    <property type="match status" value="1"/>
</dbReference>
<evidence type="ECO:0000256" key="8">
    <source>
        <dbReference type="ARBA" id="ARBA00023136"/>
    </source>
</evidence>
<reference evidence="10 11" key="1">
    <citation type="journal article" date="2014" name="Nat. Commun.">
        <title>Molecular traces of alternative social organization in a termite genome.</title>
        <authorList>
            <person name="Terrapon N."/>
            <person name="Li C."/>
            <person name="Robertson H.M."/>
            <person name="Ji L."/>
            <person name="Meng X."/>
            <person name="Booth W."/>
            <person name="Chen Z."/>
            <person name="Childers C.P."/>
            <person name="Glastad K.M."/>
            <person name="Gokhale K."/>
            <person name="Gowin J."/>
            <person name="Gronenberg W."/>
            <person name="Hermansen R.A."/>
            <person name="Hu H."/>
            <person name="Hunt B.G."/>
            <person name="Huylmans A.K."/>
            <person name="Khalil S.M."/>
            <person name="Mitchell R.D."/>
            <person name="Munoz-Torres M.C."/>
            <person name="Mustard J.A."/>
            <person name="Pan H."/>
            <person name="Reese J.T."/>
            <person name="Scharf M.E."/>
            <person name="Sun F."/>
            <person name="Vogel H."/>
            <person name="Xiao J."/>
            <person name="Yang W."/>
            <person name="Yang Z."/>
            <person name="Yang Z."/>
            <person name="Zhou J."/>
            <person name="Zhu J."/>
            <person name="Brent C.S."/>
            <person name="Elsik C.G."/>
            <person name="Goodisman M.A."/>
            <person name="Liberles D.A."/>
            <person name="Roe R.M."/>
            <person name="Vargo E.L."/>
            <person name="Vilcinskas A."/>
            <person name="Wang J."/>
            <person name="Bornberg-Bauer E."/>
            <person name="Korb J."/>
            <person name="Zhang G."/>
            <person name="Liebig J."/>
        </authorList>
    </citation>
    <scope>NUCLEOTIDE SEQUENCE [LARGE SCALE GENOMIC DNA]</scope>
    <source>
        <tissue evidence="10">Whole organism</tissue>
    </source>
</reference>
<proteinExistence type="inferred from homology"/>
<evidence type="ECO:0000256" key="2">
    <source>
        <dbReference type="ARBA" id="ARBA00022448"/>
    </source>
</evidence>
<keyword evidence="3 9" id="KW-0138">CF(0)</keyword>
<evidence type="ECO:0000313" key="11">
    <source>
        <dbReference type="Proteomes" id="UP000027135"/>
    </source>
</evidence>
<comment type="function">
    <text evidence="9">Subunit b, of the mitochondrial membrane ATP synthase complex (F(1)F(0) ATP synthase or Complex V) that produces ATP from ADP in the presence of a proton gradient across the membrane which is generated by electron transport complexes of the respiratory chain. ATP synthase complex consist of a soluble F(1) head domain - the catalytic core - and a membrane F(1) domain - the membrane proton channel. These two domains are linked by a central stalk rotating inside the F(1) region and a stationary peripheral stalk. During catalysis, ATP synthesis in the catalytic domain of F(1) is coupled via a rotary mechanism of the central stalk subunits to proton translocation. In vivo, can only synthesize ATP although its ATP hydrolase activity can be activated artificially in vitro. Part of the complex F(0) domain. Part of the complex F(0) domain and the peripheric stalk, which acts as a stator to hold the catalytic alpha(3)beta(3) subcomplex and subunit a/ATP6 static relative to the rotary elements.</text>
</comment>
<dbReference type="GO" id="GO:0005743">
    <property type="term" value="C:mitochondrial inner membrane"/>
    <property type="evidence" value="ECO:0007669"/>
    <property type="project" value="UniProtKB-SubCell"/>
</dbReference>
<accession>A0A067QYU4</accession>
<dbReference type="AlphaFoldDB" id="A0A067QYU4"/>
<keyword evidence="4 9" id="KW-0375">Hydrogen ion transport</keyword>
<name>A0A067QYU4_ZOONE</name>
<dbReference type="PANTHER" id="PTHR12733:SF3">
    <property type="entry name" value="ATP SYNTHASE F(0) COMPLEX SUBUNIT B1, MITOCHONDRIAL"/>
    <property type="match status" value="1"/>
</dbReference>
<comment type="similarity">
    <text evidence="1 9">Belongs to the eukaryotic ATPase B chain family.</text>
</comment>
<keyword evidence="2 9" id="KW-0813">Transport</keyword>
<gene>
    <name evidence="10" type="ORF">L798_09779</name>
</gene>
<dbReference type="GO" id="GO:0045259">
    <property type="term" value="C:proton-transporting ATP synthase complex"/>
    <property type="evidence" value="ECO:0007669"/>
    <property type="project" value="UniProtKB-KW"/>
</dbReference>
<evidence type="ECO:0000256" key="3">
    <source>
        <dbReference type="ARBA" id="ARBA00022547"/>
    </source>
</evidence>
<dbReference type="GO" id="GO:0046933">
    <property type="term" value="F:proton-transporting ATP synthase activity, rotational mechanism"/>
    <property type="evidence" value="ECO:0007669"/>
    <property type="project" value="TreeGrafter"/>
</dbReference>
<evidence type="ECO:0000256" key="7">
    <source>
        <dbReference type="ARBA" id="ARBA00023128"/>
    </source>
</evidence>
<keyword evidence="5 9" id="KW-0999">Mitochondrion inner membrane</keyword>
<comment type="subunit">
    <text evidence="9">F-type ATPases have 2 components, CF(1) - the catalytic core - and CF(0) - the membrane proton channel. CF(1) and CF(0) have multiple subunits.</text>
</comment>
<evidence type="ECO:0000256" key="4">
    <source>
        <dbReference type="ARBA" id="ARBA00022781"/>
    </source>
</evidence>
<dbReference type="FunCoup" id="A0A067QYU4">
    <property type="interactions" value="1028"/>
</dbReference>
<dbReference type="OrthoDB" id="67388at2759"/>
<keyword evidence="11" id="KW-1185">Reference proteome</keyword>
<evidence type="ECO:0000256" key="5">
    <source>
        <dbReference type="ARBA" id="ARBA00022792"/>
    </source>
</evidence>
<comment type="subcellular location">
    <subcellularLocation>
        <location evidence="9">Mitochondrion</location>
    </subcellularLocation>
    <subcellularLocation>
        <location evidence="9">Mitochondrion inner membrane</location>
    </subcellularLocation>
</comment>
<keyword evidence="6 9" id="KW-0406">Ion transport</keyword>
<sequence>MLSRFAFRSVQYSRPLMGVRCSQTVAASGERAVTASEERDEVRFPRPVRAEFPDKVRHGFIPEEWFQFFYKKTGVTGPYTFGVGLATYFISKEIYVLEHEFYNGISLFIMAVFAVKKFGPKVAAYLDKEVDEVANSWKHEREDEITSLGDTVVAEKKEQWRAEGQKDLFAAKRENVALQLEAAYRERLTIAFNEVKRRLDYQVERQNIDRRIAHKHMVTWVIQNVLKSISPQQEKESLAKCIVDLRGLAKA</sequence>
<dbReference type="Gene3D" id="1.20.5.2210">
    <property type="match status" value="1"/>
</dbReference>
<dbReference type="OMA" id="PEEWFTF"/>
<dbReference type="Proteomes" id="UP000027135">
    <property type="component" value="Unassembled WGS sequence"/>
</dbReference>
<dbReference type="InterPro" id="IPR013837">
    <property type="entry name" value="ATP_synth_F0_suB"/>
</dbReference>
<organism evidence="10 11">
    <name type="scientific">Zootermopsis nevadensis</name>
    <name type="common">Dampwood termite</name>
    <dbReference type="NCBI Taxonomy" id="136037"/>
    <lineage>
        <taxon>Eukaryota</taxon>
        <taxon>Metazoa</taxon>
        <taxon>Ecdysozoa</taxon>
        <taxon>Arthropoda</taxon>
        <taxon>Hexapoda</taxon>
        <taxon>Insecta</taxon>
        <taxon>Pterygota</taxon>
        <taxon>Neoptera</taxon>
        <taxon>Polyneoptera</taxon>
        <taxon>Dictyoptera</taxon>
        <taxon>Blattodea</taxon>
        <taxon>Blattoidea</taxon>
        <taxon>Termitoidae</taxon>
        <taxon>Termopsidae</taxon>
        <taxon>Zootermopsis</taxon>
    </lineage>
</organism>
<dbReference type="InterPro" id="IPR008688">
    <property type="entry name" value="ATP_synth_Bsub_B/MI25"/>
</dbReference>
<protein>
    <recommendedName>
        <fullName evidence="9">ATP synthase subunit b</fullName>
    </recommendedName>
</protein>
<dbReference type="Pfam" id="PF05405">
    <property type="entry name" value="Mt_ATP-synt_B"/>
    <property type="match status" value="1"/>
</dbReference>
<dbReference type="EMBL" id="KK852818">
    <property type="protein sequence ID" value="KDR15702.1"/>
    <property type="molecule type" value="Genomic_DNA"/>
</dbReference>
<dbReference type="eggNOG" id="KOG3976">
    <property type="taxonomic scope" value="Eukaryota"/>
</dbReference>
<dbReference type="InParanoid" id="A0A067QYU4"/>
<keyword evidence="7 9" id="KW-0496">Mitochondrion</keyword>
<evidence type="ECO:0000256" key="1">
    <source>
        <dbReference type="ARBA" id="ARBA00007479"/>
    </source>
</evidence>
<dbReference type="PANTHER" id="PTHR12733">
    <property type="entry name" value="MITOCHONDRIAL ATP SYNTHASE B CHAIN"/>
    <property type="match status" value="1"/>
</dbReference>
<dbReference type="STRING" id="136037.A0A067QYU4"/>